<dbReference type="GO" id="GO:0016740">
    <property type="term" value="F:transferase activity"/>
    <property type="evidence" value="ECO:0007669"/>
    <property type="project" value="UniProtKB-KW"/>
</dbReference>
<organism evidence="1 2">
    <name type="scientific">Terrisporobacter hibernicus</name>
    <dbReference type="NCBI Taxonomy" id="2813371"/>
    <lineage>
        <taxon>Bacteria</taxon>
        <taxon>Bacillati</taxon>
        <taxon>Bacillota</taxon>
        <taxon>Clostridia</taxon>
        <taxon>Peptostreptococcales</taxon>
        <taxon>Peptostreptococcaceae</taxon>
        <taxon>Terrisporobacter</taxon>
    </lineage>
</organism>
<dbReference type="CDD" id="cd00761">
    <property type="entry name" value="Glyco_tranf_GTA_type"/>
    <property type="match status" value="1"/>
</dbReference>
<dbReference type="EMBL" id="CP081135">
    <property type="protein sequence ID" value="UEL46377.1"/>
    <property type="molecule type" value="Genomic_DNA"/>
</dbReference>
<sequence>MSKKIIINIPFNSFDFDDFFKKKDMIPPRLTKEWIDYRMDIFMNYTYKSLISQTNQDFTALISYDPLSYDLVMKALSKYNKLPENIIFLPKNNDLLYKLIQGYDYLYLVRLDSDDMYLPSFIDQLHKLNIDNSIECILNQDGYVYHIHEDELGLWKYPSPPFYALIYKVSDFLNGFRYVMPRGHSSAINLKCKILHEKNYMVIVHNKNTSTEFHTKFNVGMIKSNTEKNKILKEFKIKN</sequence>
<dbReference type="Proteomes" id="UP001198983">
    <property type="component" value="Chromosome"/>
</dbReference>
<dbReference type="KEGG" id="tem:JW646_12050"/>
<gene>
    <name evidence="1" type="ORF">JW646_12050</name>
</gene>
<evidence type="ECO:0000313" key="2">
    <source>
        <dbReference type="Proteomes" id="UP001198983"/>
    </source>
</evidence>
<dbReference type="RefSeq" id="WP_148555954.1">
    <property type="nucleotide sequence ID" value="NZ_CP081135.1"/>
</dbReference>
<keyword evidence="1" id="KW-0808">Transferase</keyword>
<evidence type="ECO:0000313" key="1">
    <source>
        <dbReference type="EMBL" id="UEL46377.1"/>
    </source>
</evidence>
<dbReference type="InterPro" id="IPR029044">
    <property type="entry name" value="Nucleotide-diphossugar_trans"/>
</dbReference>
<protein>
    <submittedName>
        <fullName evidence="1">Rhamnosyl transferase</fullName>
    </submittedName>
</protein>
<keyword evidence="2" id="KW-1185">Reference proteome</keyword>
<dbReference type="AlphaFoldDB" id="A0AAX2ZD97"/>
<reference evidence="1 2" key="1">
    <citation type="journal article" date="2023" name="Int. J. Syst. Evol. Microbiol.">
        <title>Terrisporobacter hibernicus sp. nov., isolated from bovine faeces in Northern Ireland.</title>
        <authorList>
            <person name="Mitchell M."/>
            <person name="Nguyen S.V."/>
            <person name="Connor M."/>
            <person name="Fairley D.J."/>
            <person name="Donoghue O."/>
            <person name="Marshall H."/>
            <person name="Koolman L."/>
            <person name="McMullan G."/>
            <person name="Schaffer K.E."/>
            <person name="McGrath J.W."/>
            <person name="Fanning S."/>
        </authorList>
    </citation>
    <scope>NUCLEOTIDE SEQUENCE [LARGE SCALE GENOMIC DNA]</scope>
    <source>
        <strain evidence="1 2">MCA3</strain>
    </source>
</reference>
<accession>A0AAX2ZD97</accession>
<dbReference type="Gene3D" id="3.90.550.10">
    <property type="entry name" value="Spore Coat Polysaccharide Biosynthesis Protein SpsA, Chain A"/>
    <property type="match status" value="1"/>
</dbReference>
<proteinExistence type="predicted"/>
<name>A0AAX2ZD97_9FIRM</name>